<sequence>MNKDDAEENLMVLVDERLDMTRQRVFESPENQLLLRVHQKQHDQQAEEVTLSLYSILVRPHLECCTQLWGAQLRKDMNLLE</sequence>
<evidence type="ECO:0000313" key="2">
    <source>
        <dbReference type="Proteomes" id="UP000796761"/>
    </source>
</evidence>
<name>A0A8K1GWR3_9PASS</name>
<dbReference type="Proteomes" id="UP000796761">
    <property type="component" value="Unassembled WGS sequence"/>
</dbReference>
<reference evidence="1" key="1">
    <citation type="submission" date="2019-04" db="EMBL/GenBank/DDBJ databases">
        <title>Genome assembly of Zosterops borbonicus 15179.</title>
        <authorList>
            <person name="Leroy T."/>
            <person name="Anselmetti Y."/>
            <person name="Tilak M.-K."/>
            <person name="Nabholz B."/>
        </authorList>
    </citation>
    <scope>NUCLEOTIDE SEQUENCE</scope>
    <source>
        <strain evidence="1">HGM_15179</strain>
        <tissue evidence="1">Muscle</tissue>
    </source>
</reference>
<gene>
    <name evidence="1" type="ORF">HGM15179_001384</name>
</gene>
<protein>
    <submittedName>
        <fullName evidence="1">Uncharacterized protein</fullName>
    </submittedName>
</protein>
<accession>A0A8K1GWR3</accession>
<evidence type="ECO:0000313" key="1">
    <source>
        <dbReference type="EMBL" id="TRZ25798.1"/>
    </source>
</evidence>
<proteinExistence type="predicted"/>
<keyword evidence="2" id="KW-1185">Reference proteome</keyword>
<dbReference type="AlphaFoldDB" id="A0A8K1GWR3"/>
<comment type="caution">
    <text evidence="1">The sequence shown here is derived from an EMBL/GenBank/DDBJ whole genome shotgun (WGS) entry which is preliminary data.</text>
</comment>
<organism evidence="1 2">
    <name type="scientific">Zosterops borbonicus</name>
    <dbReference type="NCBI Taxonomy" id="364589"/>
    <lineage>
        <taxon>Eukaryota</taxon>
        <taxon>Metazoa</taxon>
        <taxon>Chordata</taxon>
        <taxon>Craniata</taxon>
        <taxon>Vertebrata</taxon>
        <taxon>Euteleostomi</taxon>
        <taxon>Archelosauria</taxon>
        <taxon>Archosauria</taxon>
        <taxon>Dinosauria</taxon>
        <taxon>Saurischia</taxon>
        <taxon>Theropoda</taxon>
        <taxon>Coelurosauria</taxon>
        <taxon>Aves</taxon>
        <taxon>Neognathae</taxon>
        <taxon>Neoaves</taxon>
        <taxon>Telluraves</taxon>
        <taxon>Australaves</taxon>
        <taxon>Passeriformes</taxon>
        <taxon>Sylvioidea</taxon>
        <taxon>Zosteropidae</taxon>
        <taxon>Zosterops</taxon>
    </lineage>
</organism>
<dbReference type="EMBL" id="SWJQ01000021">
    <property type="protein sequence ID" value="TRZ25798.1"/>
    <property type="molecule type" value="Genomic_DNA"/>
</dbReference>